<sequence length="461" mass="52121">MDLNTLLIITIAVLVPVILTVIILKKRAKIIDDATRFANKLKKEATSESESLVEEARSNAERIIADAEYKQHAAEARIERLNSADKEIQARLKQARELIEDITDKSCQYAADIELLTEDDLLSSTSYQNDRKDVKAKLKSLATDAITNVRGYNSDVNIGKFVAISAKADMAGALLLSVVEMLCSKMNANNGHLAAEKLAETIIATEALVKSIDSRAEINSDLKALLMKRLEIEANYKKAKQIAKEEQRELREQQREEKKARDEALKAQKEAEKEEKIKAEAIAELEQQMLNKTEAEREIYQLQLDALQAELALAHEKMERAKSRAQETKQGHVYVISNIGSFGKDVLKIGMTRRLEPMDRVRELGDASVPFTFDVHALIESDDAPDLEATLHRAFDSKRVNMVNRRKEYFRVSMEDIERELEQLEINALLNKVPSADEYYQSLKLSSQTITNKEPVELHQS</sequence>
<feature type="domain" description="Bacteriophage T5 Orf172 DNA-binding" evidence="3">
    <location>
        <begin position="341"/>
        <end position="424"/>
    </location>
</feature>
<evidence type="ECO:0000256" key="2">
    <source>
        <dbReference type="SAM" id="Phobius"/>
    </source>
</evidence>
<keyword evidence="1" id="KW-0175">Coiled coil</keyword>
<dbReference type="Pfam" id="PF13455">
    <property type="entry name" value="MUG113"/>
    <property type="match status" value="1"/>
</dbReference>
<comment type="caution">
    <text evidence="4">The sequence shown here is derived from an EMBL/GenBank/DDBJ whole genome shotgun (WGS) entry which is preliminary data.</text>
</comment>
<dbReference type="EMBL" id="MJIC01000014">
    <property type="protein sequence ID" value="OFI34292.1"/>
    <property type="molecule type" value="Genomic_DNA"/>
</dbReference>
<keyword evidence="2" id="KW-0472">Membrane</keyword>
<dbReference type="STRING" id="1856405.BFC17_21965"/>
<keyword evidence="2" id="KW-0812">Transmembrane</keyword>
<evidence type="ECO:0000259" key="3">
    <source>
        <dbReference type="SMART" id="SM00974"/>
    </source>
</evidence>
<evidence type="ECO:0000256" key="1">
    <source>
        <dbReference type="SAM" id="Coils"/>
    </source>
</evidence>
<reference evidence="4 5" key="1">
    <citation type="submission" date="2016-09" db="EMBL/GenBank/DDBJ databases">
        <title>Alteromonas lipolytica, a new species isolated from sea water.</title>
        <authorList>
            <person name="Wu Y.-H."/>
            <person name="Cheng H."/>
            <person name="Xu X.-W."/>
        </authorList>
    </citation>
    <scope>NUCLEOTIDE SEQUENCE [LARGE SCALE GENOMIC DNA]</scope>
    <source>
        <strain evidence="4 5">JW12</strain>
    </source>
</reference>
<dbReference type="Proteomes" id="UP000176037">
    <property type="component" value="Unassembled WGS sequence"/>
</dbReference>
<feature type="coiled-coil region" evidence="1">
    <location>
        <begin position="64"/>
        <end position="105"/>
    </location>
</feature>
<accession>A0A1E8FED8</accession>
<organism evidence="4 5">
    <name type="scientific">Alteromonas lipolytica</name>
    <dbReference type="NCBI Taxonomy" id="1856405"/>
    <lineage>
        <taxon>Bacteria</taxon>
        <taxon>Pseudomonadati</taxon>
        <taxon>Pseudomonadota</taxon>
        <taxon>Gammaproteobacteria</taxon>
        <taxon>Alteromonadales</taxon>
        <taxon>Alteromonadaceae</taxon>
        <taxon>Alteromonas/Salinimonas group</taxon>
        <taxon>Alteromonas</taxon>
    </lineage>
</organism>
<keyword evidence="2" id="KW-1133">Transmembrane helix</keyword>
<evidence type="ECO:0000313" key="4">
    <source>
        <dbReference type="EMBL" id="OFI34292.1"/>
    </source>
</evidence>
<feature type="coiled-coil region" evidence="1">
    <location>
        <begin position="229"/>
        <end position="324"/>
    </location>
</feature>
<protein>
    <recommendedName>
        <fullName evidence="3">Bacteriophage T5 Orf172 DNA-binding domain-containing protein</fullName>
    </recommendedName>
</protein>
<dbReference type="OrthoDB" id="9811665at2"/>
<gene>
    <name evidence="4" type="ORF">BFC17_21965</name>
</gene>
<dbReference type="InterPro" id="IPR018306">
    <property type="entry name" value="Phage_T5_Orf172_DNA-bd"/>
</dbReference>
<name>A0A1E8FED8_9ALTE</name>
<dbReference type="AlphaFoldDB" id="A0A1E8FED8"/>
<keyword evidence="5" id="KW-1185">Reference proteome</keyword>
<proteinExistence type="predicted"/>
<evidence type="ECO:0000313" key="5">
    <source>
        <dbReference type="Proteomes" id="UP000176037"/>
    </source>
</evidence>
<dbReference type="SMART" id="SM00974">
    <property type="entry name" value="T5orf172"/>
    <property type="match status" value="1"/>
</dbReference>
<feature type="transmembrane region" description="Helical" evidence="2">
    <location>
        <begin position="6"/>
        <end position="24"/>
    </location>
</feature>